<evidence type="ECO:0000256" key="1">
    <source>
        <dbReference type="PROSITE-ProRule" id="PRU00175"/>
    </source>
</evidence>
<dbReference type="PANTHER" id="PTHR15600:SF42">
    <property type="entry name" value="SACSIN"/>
    <property type="match status" value="1"/>
</dbReference>
<protein>
    <recommendedName>
        <fullName evidence="2">RING-type domain-containing protein</fullName>
    </recommendedName>
</protein>
<dbReference type="PROSITE" id="PS50089">
    <property type="entry name" value="ZF_RING_2"/>
    <property type="match status" value="1"/>
</dbReference>
<dbReference type="InterPro" id="IPR001841">
    <property type="entry name" value="Znf_RING"/>
</dbReference>
<dbReference type="InterPro" id="IPR052972">
    <property type="entry name" value="Sacsin_chaperone_reg"/>
</dbReference>
<dbReference type="EMBL" id="JAJAGQ010000013">
    <property type="protein sequence ID" value="KAJ8546587.1"/>
    <property type="molecule type" value="Genomic_DNA"/>
</dbReference>
<evidence type="ECO:0000313" key="4">
    <source>
        <dbReference type="Proteomes" id="UP001152561"/>
    </source>
</evidence>
<organism evidence="3 4">
    <name type="scientific">Anisodus acutangulus</name>
    <dbReference type="NCBI Taxonomy" id="402998"/>
    <lineage>
        <taxon>Eukaryota</taxon>
        <taxon>Viridiplantae</taxon>
        <taxon>Streptophyta</taxon>
        <taxon>Embryophyta</taxon>
        <taxon>Tracheophyta</taxon>
        <taxon>Spermatophyta</taxon>
        <taxon>Magnoliopsida</taxon>
        <taxon>eudicotyledons</taxon>
        <taxon>Gunneridae</taxon>
        <taxon>Pentapetalae</taxon>
        <taxon>asterids</taxon>
        <taxon>lamiids</taxon>
        <taxon>Solanales</taxon>
        <taxon>Solanaceae</taxon>
        <taxon>Solanoideae</taxon>
        <taxon>Hyoscyameae</taxon>
        <taxon>Anisodus</taxon>
    </lineage>
</organism>
<dbReference type="Gene3D" id="3.30.40.10">
    <property type="entry name" value="Zinc/RING finger domain, C3HC4 (zinc finger)"/>
    <property type="match status" value="1"/>
</dbReference>
<feature type="domain" description="RING-type" evidence="2">
    <location>
        <begin position="350"/>
        <end position="384"/>
    </location>
</feature>
<keyword evidence="1" id="KW-0862">Zinc</keyword>
<dbReference type="Pfam" id="PF13920">
    <property type="entry name" value="zf-C3HC4_3"/>
    <property type="match status" value="1"/>
</dbReference>
<dbReference type="AlphaFoldDB" id="A0A9Q1RAA5"/>
<sequence>MWTVVSSMASNVTGIGHPTLDDIPGSLKLVVEKLKFVQCLHTLFVLLPKSLDITRVRQESMFPEWKDTSRHRALYFVEPFKTSVLIAEPPDYVYIADVIAISVSRVLDLPIPLPMGSLFLCPEGSETALVDILKLCSHMQANGCTSEKDGLLGRDILPQDALQVQFHALRPFYAGEIVAWRQQNGEKLRYGRVLENVRPSAGQALYRVKVETSLGLVELLLSSHVFSFKSVTISGEDSPADLLEDYCTMDSTRSEGVTGRVKSRPSEVNQQQQLQALQHGRVSAAELVQAVQEMLSAAGISMDVEKQSLLETTITLQEQLKDSQAALLLEQDKSDMATKEADTAKAAWLCRICLNTEVDVTIVPCGHVLCRRCSSAVSRCPFCRLQVSKVMRMFRPLIRYSCKTTTKLPTVYFIGVIHLRVCYHLFELFS</sequence>
<dbReference type="Proteomes" id="UP001152561">
    <property type="component" value="Unassembled WGS sequence"/>
</dbReference>
<dbReference type="SMART" id="SM00184">
    <property type="entry name" value="RING"/>
    <property type="match status" value="1"/>
</dbReference>
<name>A0A9Q1RAA5_9SOLA</name>
<reference evidence="4" key="1">
    <citation type="journal article" date="2023" name="Proc. Natl. Acad. Sci. U.S.A.">
        <title>Genomic and structural basis for evolution of tropane alkaloid biosynthesis.</title>
        <authorList>
            <person name="Wanga Y.-J."/>
            <person name="Taina T."/>
            <person name="Yua J.-Y."/>
            <person name="Lia J."/>
            <person name="Xua B."/>
            <person name="Chenc J."/>
            <person name="D'Auriad J.C."/>
            <person name="Huanga J.-P."/>
            <person name="Huanga S.-X."/>
        </authorList>
    </citation>
    <scope>NUCLEOTIDE SEQUENCE [LARGE SCALE GENOMIC DNA]</scope>
    <source>
        <strain evidence="4">cv. KIB-2019</strain>
    </source>
</reference>
<keyword evidence="1" id="KW-0479">Metal-binding</keyword>
<dbReference type="OrthoDB" id="1262810at2759"/>
<dbReference type="SUPFAM" id="SSF57850">
    <property type="entry name" value="RING/U-box"/>
    <property type="match status" value="1"/>
</dbReference>
<dbReference type="InterPro" id="IPR013083">
    <property type="entry name" value="Znf_RING/FYVE/PHD"/>
</dbReference>
<proteinExistence type="predicted"/>
<evidence type="ECO:0000259" key="2">
    <source>
        <dbReference type="PROSITE" id="PS50089"/>
    </source>
</evidence>
<evidence type="ECO:0000313" key="3">
    <source>
        <dbReference type="EMBL" id="KAJ8546587.1"/>
    </source>
</evidence>
<keyword evidence="1" id="KW-0863">Zinc-finger</keyword>
<dbReference type="GO" id="GO:0008270">
    <property type="term" value="F:zinc ion binding"/>
    <property type="evidence" value="ECO:0007669"/>
    <property type="project" value="UniProtKB-KW"/>
</dbReference>
<comment type="caution">
    <text evidence="3">The sequence shown here is derived from an EMBL/GenBank/DDBJ whole genome shotgun (WGS) entry which is preliminary data.</text>
</comment>
<accession>A0A9Q1RAA5</accession>
<dbReference type="PANTHER" id="PTHR15600">
    <property type="entry name" value="SACSIN"/>
    <property type="match status" value="1"/>
</dbReference>
<dbReference type="GO" id="GO:0030544">
    <property type="term" value="F:Hsp70 protein binding"/>
    <property type="evidence" value="ECO:0007669"/>
    <property type="project" value="TreeGrafter"/>
</dbReference>
<gene>
    <name evidence="3" type="ORF">K7X08_034097</name>
</gene>
<keyword evidence="4" id="KW-1185">Reference proteome</keyword>